<protein>
    <submittedName>
        <fullName evidence="1">Uncharacterized protein</fullName>
    </submittedName>
</protein>
<evidence type="ECO:0000313" key="1">
    <source>
        <dbReference type="EMBL" id="QHJ11189.1"/>
    </source>
</evidence>
<organism evidence="1 2">
    <name type="scientific">Paraglaciecola mesophila</name>
    <dbReference type="NCBI Taxonomy" id="197222"/>
    <lineage>
        <taxon>Bacteria</taxon>
        <taxon>Pseudomonadati</taxon>
        <taxon>Pseudomonadota</taxon>
        <taxon>Gammaproteobacteria</taxon>
        <taxon>Alteromonadales</taxon>
        <taxon>Alteromonadaceae</taxon>
        <taxon>Paraglaciecola</taxon>
    </lineage>
</organism>
<dbReference type="AlphaFoldDB" id="A0A857JGN1"/>
<keyword evidence="2" id="KW-1185">Reference proteome</keyword>
<proteinExistence type="predicted"/>
<dbReference type="EMBL" id="CP047656">
    <property type="protein sequence ID" value="QHJ11189.1"/>
    <property type="molecule type" value="Genomic_DNA"/>
</dbReference>
<accession>A0A857JGN1</accession>
<gene>
    <name evidence="1" type="ORF">FX988_01417</name>
</gene>
<dbReference type="KEGG" id="pmes:FX988_01417"/>
<sequence length="70" mass="7765">MFAKKSTGALVVECNTDSTHQPLAQLRVMHRVNSQILIIGGVFNWAVDPEYQKLTLNTDATSRCNTNSTK</sequence>
<evidence type="ECO:0000313" key="2">
    <source>
        <dbReference type="Proteomes" id="UP000464524"/>
    </source>
</evidence>
<name>A0A857JGN1_9ALTE</name>
<reference evidence="1 2" key="1">
    <citation type="submission" date="2019-12" db="EMBL/GenBank/DDBJ databases">
        <title>Genome sequencing and assembly of endphytes of Porphyra tenera.</title>
        <authorList>
            <person name="Park J.M."/>
            <person name="Shin R."/>
            <person name="Jo S.H."/>
        </authorList>
    </citation>
    <scope>NUCLEOTIDE SEQUENCE [LARGE SCALE GENOMIC DNA]</scope>
    <source>
        <strain evidence="1 2">GPM4</strain>
    </source>
</reference>
<dbReference type="Proteomes" id="UP000464524">
    <property type="component" value="Chromosome"/>
</dbReference>